<dbReference type="PANTHER" id="PTHR37549">
    <property type="entry name" value="LIPOPROTEIN LPRI"/>
    <property type="match status" value="1"/>
</dbReference>
<name>A0A1A9NBD3_9BURK</name>
<evidence type="ECO:0000313" key="2">
    <source>
        <dbReference type="EMBL" id="OAJ63689.1"/>
    </source>
</evidence>
<dbReference type="Proteomes" id="UP000078116">
    <property type="component" value="Unassembled WGS sequence"/>
</dbReference>
<organism evidence="2 3">
    <name type="scientific">Paraburkholderia ginsengiterrae</name>
    <dbReference type="NCBI Taxonomy" id="1462993"/>
    <lineage>
        <taxon>Bacteria</taxon>
        <taxon>Pseudomonadati</taxon>
        <taxon>Pseudomonadota</taxon>
        <taxon>Betaproteobacteria</taxon>
        <taxon>Burkholderiales</taxon>
        <taxon>Burkholderiaceae</taxon>
        <taxon>Paraburkholderia</taxon>
    </lineage>
</organism>
<keyword evidence="1" id="KW-0732">Signal</keyword>
<reference evidence="2 3" key="1">
    <citation type="submission" date="2016-04" db="EMBL/GenBank/DDBJ databases">
        <title>Reclassification of Paraburkholderia panaciterrae (Farh et al. 2015) Dobritsa &amp; Samadpour 2016 as a later homotypic synonym of Paraburkholderia ginsengiterrae (Farh et al. 2015) Dobritsa &amp; Samadpour 2016.</title>
        <authorList>
            <person name="Dobritsa A.P."/>
            <person name="Kutumbaka K."/>
            <person name="Samadpour M."/>
        </authorList>
    </citation>
    <scope>NUCLEOTIDE SEQUENCE [LARGE SCALE GENOMIC DNA]</scope>
    <source>
        <strain evidence="2 3">DCY85</strain>
    </source>
</reference>
<dbReference type="GO" id="GO:0005576">
    <property type="term" value="C:extracellular region"/>
    <property type="evidence" value="ECO:0007669"/>
    <property type="project" value="TreeGrafter"/>
</dbReference>
<evidence type="ECO:0008006" key="4">
    <source>
        <dbReference type="Google" id="ProtNLM"/>
    </source>
</evidence>
<gene>
    <name evidence="2" type="ORF">A6V37_20395</name>
</gene>
<dbReference type="OrthoDB" id="5450120at2"/>
<dbReference type="STRING" id="1462993.A6V36_34130"/>
<evidence type="ECO:0000256" key="1">
    <source>
        <dbReference type="SAM" id="SignalP"/>
    </source>
</evidence>
<dbReference type="AlphaFoldDB" id="A0A1A9NBD3"/>
<feature type="chain" id="PRO_5008393824" description="Lysozyme inhibitor LprI N-terminal domain-containing protein" evidence="1">
    <location>
        <begin position="22"/>
        <end position="192"/>
    </location>
</feature>
<dbReference type="EMBL" id="LXKA01000121">
    <property type="protein sequence ID" value="OAJ63689.1"/>
    <property type="molecule type" value="Genomic_DNA"/>
</dbReference>
<dbReference type="PANTHER" id="PTHR37549:SF1">
    <property type="entry name" value="LIPOPROTEIN LPRI"/>
    <property type="match status" value="1"/>
</dbReference>
<accession>A0A1A9NBD3</accession>
<comment type="caution">
    <text evidence="2">The sequence shown here is derived from an EMBL/GenBank/DDBJ whole genome shotgun (WGS) entry which is preliminary data.</text>
</comment>
<evidence type="ECO:0000313" key="3">
    <source>
        <dbReference type="Proteomes" id="UP000078116"/>
    </source>
</evidence>
<proteinExistence type="predicted"/>
<protein>
    <recommendedName>
        <fullName evidence="4">Lysozyme inhibitor LprI N-terminal domain-containing protein</fullName>
    </recommendedName>
</protein>
<feature type="signal peptide" evidence="1">
    <location>
        <begin position="1"/>
        <end position="21"/>
    </location>
</feature>
<dbReference type="InterPro" id="IPR052755">
    <property type="entry name" value="Lysozyme_Inhibitor_LprI"/>
</dbReference>
<sequence length="192" mass="21221">MKIHRPLLIAALLLAHSPAHATSFDCHRGRSLTEKMICHDPALSKLDDTLGQLYWKARRRVTNRRAFLNDSDTKWMWREANCRDLACLETWYATRIGELQRLIDSMQAGTPPGPATPVELDTQLAPLAPPTPQTAVAMRQCTAANPGIVVAEQCSTVLKGTSSRWRYAPPDGGWFCGVAMLAPAQTQEDAAR</sequence>
<dbReference type="RefSeq" id="WP_064285989.1">
    <property type="nucleotide sequence ID" value="NZ_LXKA01000121.1"/>
</dbReference>